<dbReference type="RefSeq" id="WP_076341383.1">
    <property type="nucleotide sequence ID" value="NZ_JBGNFS010000004.1"/>
</dbReference>
<protein>
    <recommendedName>
        <fullName evidence="3">Abortive phage resistance protein</fullName>
    </recommendedName>
</protein>
<dbReference type="Proteomes" id="UP000186705">
    <property type="component" value="Unassembled WGS sequence"/>
</dbReference>
<dbReference type="InterPro" id="IPR025591">
    <property type="entry name" value="RloB"/>
</dbReference>
<comment type="caution">
    <text evidence="1">The sequence shown here is derived from an EMBL/GenBank/DDBJ whole genome shotgun (WGS) entry which is preliminary data.</text>
</comment>
<reference evidence="1 2" key="1">
    <citation type="submission" date="2016-11" db="EMBL/GenBank/DDBJ databases">
        <title>Description of two novel members of the family Erysipelotrichaceae: Ileibacterium lipovorans gen. nov., sp. nov. and Dubosiella newyorkensis, gen. nov., sp. nov.</title>
        <authorList>
            <person name="Cox L.M."/>
            <person name="Sohn J."/>
            <person name="Tyrrell K.L."/>
            <person name="Citron D.M."/>
            <person name="Lawson P.A."/>
            <person name="Patel N.B."/>
            <person name="Iizumi T."/>
            <person name="Perez-Perez G.I."/>
            <person name="Goldstein E.J."/>
            <person name="Blaser M.J."/>
        </authorList>
    </citation>
    <scope>NUCLEOTIDE SEQUENCE [LARGE SCALE GENOMIC DNA]</scope>
    <source>
        <strain evidence="1 2">NYU-BL-A4</strain>
    </source>
</reference>
<organism evidence="1 2">
    <name type="scientific">Dubosiella newyorkensis</name>
    <dbReference type="NCBI Taxonomy" id="1862672"/>
    <lineage>
        <taxon>Bacteria</taxon>
        <taxon>Bacillati</taxon>
        <taxon>Bacillota</taxon>
        <taxon>Erysipelotrichia</taxon>
        <taxon>Erysipelotrichales</taxon>
        <taxon>Erysipelotrichaceae</taxon>
        <taxon>Dubosiella</taxon>
    </lineage>
</organism>
<dbReference type="Pfam" id="PF13707">
    <property type="entry name" value="RloB"/>
    <property type="match status" value="1"/>
</dbReference>
<evidence type="ECO:0000313" key="2">
    <source>
        <dbReference type="Proteomes" id="UP000186705"/>
    </source>
</evidence>
<dbReference type="STRING" id="1862672.BO225_06095"/>
<evidence type="ECO:0000313" key="1">
    <source>
        <dbReference type="EMBL" id="OLU46478.1"/>
    </source>
</evidence>
<dbReference type="AlphaFoldDB" id="A0A1U7NMM7"/>
<sequence length="213" mass="25553">METYYIFCEGKKTEPNYFEGFVRYADPEQVKINCFGLGKETLRILELAQNYIRKNEIKQSHIWLVFDRDDFVAKNFDETIQKVKELDQKRKGGNTYRCAWSNECFELWILLHFSYYQTLFHRDEYIRLLKKIFRKHGFLTYKKQEQDLFEIVLKIGDPHLAVQSAKKLALQQQKKRPSQARPCTYVFELVLELACYLPEEMRAPILKKSWNLG</sequence>
<evidence type="ECO:0008006" key="3">
    <source>
        <dbReference type="Google" id="ProtNLM"/>
    </source>
</evidence>
<dbReference type="EMBL" id="MPKA01000064">
    <property type="protein sequence ID" value="OLU46478.1"/>
    <property type="molecule type" value="Genomic_DNA"/>
</dbReference>
<gene>
    <name evidence="1" type="ORF">BO225_06095</name>
</gene>
<dbReference type="OrthoDB" id="1655648at2"/>
<dbReference type="GeneID" id="78275514"/>
<name>A0A1U7NMM7_9FIRM</name>
<accession>A0A1U7NMM7</accession>
<keyword evidence="2" id="KW-1185">Reference proteome</keyword>
<proteinExistence type="predicted"/>